<evidence type="ECO:0000313" key="6">
    <source>
        <dbReference type="EMBL" id="OWY34275.1"/>
    </source>
</evidence>
<feature type="domain" description="HTH lysR-type" evidence="5">
    <location>
        <begin position="1"/>
        <end position="59"/>
    </location>
</feature>
<gene>
    <name evidence="6" type="ORF">CEJ45_12840</name>
</gene>
<dbReference type="InterPro" id="IPR058163">
    <property type="entry name" value="LysR-type_TF_proteobact-type"/>
</dbReference>
<keyword evidence="2" id="KW-0805">Transcription regulation</keyword>
<dbReference type="PROSITE" id="PS50931">
    <property type="entry name" value="HTH_LYSR"/>
    <property type="match status" value="1"/>
</dbReference>
<dbReference type="FunFam" id="3.40.190.290:FF:000001">
    <property type="entry name" value="Transcriptional regulator, LysR family"/>
    <property type="match status" value="1"/>
</dbReference>
<dbReference type="Pfam" id="PF00126">
    <property type="entry name" value="HTH_1"/>
    <property type="match status" value="1"/>
</dbReference>
<proteinExistence type="inferred from homology"/>
<dbReference type="GO" id="GO:0043565">
    <property type="term" value="F:sequence-specific DNA binding"/>
    <property type="evidence" value="ECO:0007669"/>
    <property type="project" value="TreeGrafter"/>
</dbReference>
<evidence type="ECO:0000313" key="7">
    <source>
        <dbReference type="Proteomes" id="UP000214747"/>
    </source>
</evidence>
<keyword evidence="4" id="KW-0804">Transcription</keyword>
<evidence type="ECO:0000256" key="4">
    <source>
        <dbReference type="ARBA" id="ARBA00023163"/>
    </source>
</evidence>
<dbReference type="Pfam" id="PF03466">
    <property type="entry name" value="LysR_substrate"/>
    <property type="match status" value="1"/>
</dbReference>
<sequence length="312" mass="34341">MDRLMAMQVFVTVVDGGSLSAAAEQLDLSRPVVSRYVAELEDWVGARLLHRTTRRLSLTPAGNELLPRCRRMLEYSEDMRHALDAPDETPRGLLRITASTSFAQTQLIQAVVDYGRRYPGVAVDLLALDRTVNLVEERIDLAIRMTNRLEPNLIARPLGVCHSVICATPDYLARHGTPRKVEDLALHNCLTHSYVGRSLWQFDPKKKKARAGKGAAATKTKTQTQSVAVGGTISANEVTVLLQAVLAGVGIGHMPAYTVAPLVASGQLVQLLPEYEPLQLGMYGVYASRKHMPATLRTMLDFLAQRFADLPF</sequence>
<name>A0A225SSU9_9BURK</name>
<dbReference type="GO" id="GO:0003700">
    <property type="term" value="F:DNA-binding transcription factor activity"/>
    <property type="evidence" value="ECO:0007669"/>
    <property type="project" value="InterPro"/>
</dbReference>
<evidence type="ECO:0000256" key="1">
    <source>
        <dbReference type="ARBA" id="ARBA00009437"/>
    </source>
</evidence>
<dbReference type="SUPFAM" id="SSF46785">
    <property type="entry name" value="Winged helix' DNA-binding domain"/>
    <property type="match status" value="1"/>
</dbReference>
<dbReference type="PRINTS" id="PR00039">
    <property type="entry name" value="HTHLYSR"/>
</dbReference>
<comment type="similarity">
    <text evidence="1">Belongs to the LysR transcriptional regulatory family.</text>
</comment>
<reference evidence="6 7" key="1">
    <citation type="journal article" date="2010" name="Int. J. Syst. Evol. Microbiol.">
        <title>Reclassification of Herbaspirillum putei as a later heterotypic synonym of Herbaspirillum huttiense, with the description of H. huttiense subsp. huttiense subsp. nov. and H. huttiense subsp. putei subsp. nov., comb. nov., and description of Herbaspirillum aquaticum sp. nov.</title>
        <authorList>
            <person name="Dobritsa A.P."/>
            <person name="Reddy M.C."/>
            <person name="Samadpour M."/>
        </authorList>
    </citation>
    <scope>NUCLEOTIDE SEQUENCE [LARGE SCALE GENOMIC DNA]</scope>
    <source>
        <strain evidence="6 7">IEH 4430</strain>
    </source>
</reference>
<keyword evidence="7" id="KW-1185">Reference proteome</keyword>
<keyword evidence="3" id="KW-0238">DNA-binding</keyword>
<dbReference type="Gene3D" id="3.40.190.290">
    <property type="match status" value="1"/>
</dbReference>
<dbReference type="InterPro" id="IPR005119">
    <property type="entry name" value="LysR_subst-bd"/>
</dbReference>
<comment type="caution">
    <text evidence="6">The sequence shown here is derived from an EMBL/GenBank/DDBJ whole genome shotgun (WGS) entry which is preliminary data.</text>
</comment>
<dbReference type="AlphaFoldDB" id="A0A225SSU9"/>
<dbReference type="InterPro" id="IPR000847">
    <property type="entry name" value="LysR_HTH_N"/>
</dbReference>
<accession>A0A225SSU9</accession>
<dbReference type="CDD" id="cd08422">
    <property type="entry name" value="PBP2_CrgA_like"/>
    <property type="match status" value="1"/>
</dbReference>
<dbReference type="InterPro" id="IPR036390">
    <property type="entry name" value="WH_DNA-bd_sf"/>
</dbReference>
<evidence type="ECO:0000256" key="3">
    <source>
        <dbReference type="ARBA" id="ARBA00023125"/>
    </source>
</evidence>
<dbReference type="Proteomes" id="UP000214747">
    <property type="component" value="Unassembled WGS sequence"/>
</dbReference>
<evidence type="ECO:0000259" key="5">
    <source>
        <dbReference type="PROSITE" id="PS50931"/>
    </source>
</evidence>
<organism evidence="6 7">
    <name type="scientific">Herbaspirillum aquaticum</name>
    <dbReference type="NCBI Taxonomy" id="568783"/>
    <lineage>
        <taxon>Bacteria</taxon>
        <taxon>Pseudomonadati</taxon>
        <taxon>Pseudomonadota</taxon>
        <taxon>Betaproteobacteria</taxon>
        <taxon>Burkholderiales</taxon>
        <taxon>Oxalobacteraceae</taxon>
        <taxon>Herbaspirillum</taxon>
    </lineage>
</organism>
<dbReference type="RefSeq" id="WP_088755485.1">
    <property type="nucleotide sequence ID" value="NZ_NJGV01000010.1"/>
</dbReference>
<dbReference type="InterPro" id="IPR036388">
    <property type="entry name" value="WH-like_DNA-bd_sf"/>
</dbReference>
<dbReference type="Gene3D" id="1.10.10.10">
    <property type="entry name" value="Winged helix-like DNA-binding domain superfamily/Winged helix DNA-binding domain"/>
    <property type="match status" value="1"/>
</dbReference>
<dbReference type="FunFam" id="1.10.10.10:FF:000001">
    <property type="entry name" value="LysR family transcriptional regulator"/>
    <property type="match status" value="1"/>
</dbReference>
<evidence type="ECO:0000256" key="2">
    <source>
        <dbReference type="ARBA" id="ARBA00023015"/>
    </source>
</evidence>
<dbReference type="SUPFAM" id="SSF53850">
    <property type="entry name" value="Periplasmic binding protein-like II"/>
    <property type="match status" value="1"/>
</dbReference>
<protein>
    <submittedName>
        <fullName evidence="6">LysR family transcriptional regulator</fullName>
    </submittedName>
</protein>
<dbReference type="PANTHER" id="PTHR30537:SF35">
    <property type="entry name" value="TRANSCRIPTIONAL REGULATORY PROTEIN"/>
    <property type="match status" value="1"/>
</dbReference>
<dbReference type="GO" id="GO:0006351">
    <property type="term" value="P:DNA-templated transcription"/>
    <property type="evidence" value="ECO:0007669"/>
    <property type="project" value="TreeGrafter"/>
</dbReference>
<dbReference type="PANTHER" id="PTHR30537">
    <property type="entry name" value="HTH-TYPE TRANSCRIPTIONAL REGULATOR"/>
    <property type="match status" value="1"/>
</dbReference>
<dbReference type="EMBL" id="NJGV01000010">
    <property type="protein sequence ID" value="OWY34275.1"/>
    <property type="molecule type" value="Genomic_DNA"/>
</dbReference>